<evidence type="ECO:0000313" key="2">
    <source>
        <dbReference type="Proteomes" id="UP000324800"/>
    </source>
</evidence>
<dbReference type="AlphaFoldDB" id="A0A5J4TUF8"/>
<dbReference type="EMBL" id="SNRW01025063">
    <property type="protein sequence ID" value="KAA6361788.1"/>
    <property type="molecule type" value="Genomic_DNA"/>
</dbReference>
<reference evidence="1 2" key="1">
    <citation type="submission" date="2019-03" db="EMBL/GenBank/DDBJ databases">
        <title>Single cell metagenomics reveals metabolic interactions within the superorganism composed of flagellate Streblomastix strix and complex community of Bacteroidetes bacteria on its surface.</title>
        <authorList>
            <person name="Treitli S.C."/>
            <person name="Kolisko M."/>
            <person name="Husnik F."/>
            <person name="Keeling P."/>
            <person name="Hampl V."/>
        </authorList>
    </citation>
    <scope>NUCLEOTIDE SEQUENCE [LARGE SCALE GENOMIC DNA]</scope>
    <source>
        <strain evidence="1">ST1C</strain>
    </source>
</reference>
<organism evidence="1 2">
    <name type="scientific">Streblomastix strix</name>
    <dbReference type="NCBI Taxonomy" id="222440"/>
    <lineage>
        <taxon>Eukaryota</taxon>
        <taxon>Metamonada</taxon>
        <taxon>Preaxostyla</taxon>
        <taxon>Oxymonadida</taxon>
        <taxon>Streblomastigidae</taxon>
        <taxon>Streblomastix</taxon>
    </lineage>
</organism>
<proteinExistence type="predicted"/>
<accession>A0A5J4TUF8</accession>
<protein>
    <submittedName>
        <fullName evidence="1">Uncharacterized protein</fullName>
    </submittedName>
</protein>
<feature type="non-terminal residue" evidence="1">
    <location>
        <position position="1"/>
    </location>
</feature>
<comment type="caution">
    <text evidence="1">The sequence shown here is derived from an EMBL/GenBank/DDBJ whole genome shotgun (WGS) entry which is preliminary data.</text>
</comment>
<evidence type="ECO:0000313" key="1">
    <source>
        <dbReference type="EMBL" id="KAA6361788.1"/>
    </source>
</evidence>
<sequence>SSRFDQALFSKYLHNDNWTISSFFGSSRQGKQIVVDHKQTKQQINFIDAMNYTQPTDLASFAKDFGNKYIESKGLFPYECITFDNYNQELIKSQPFPIKAFDSMLKNKTMSDDDYLLYLSDAKNYAIRWDYLKYCDELDTQIMIQPLDNLINWFYQYNVDMLSFMSLAANANAINMLQLTKILILTLIILSHNLQSEILTPKVLSQNLSLYLKVIGIIKSQDITYRTNKSIVKLSIM</sequence>
<name>A0A5J4TUF8_9EUKA</name>
<gene>
    <name evidence="1" type="ORF">EZS28_042685</name>
</gene>
<dbReference type="Proteomes" id="UP000324800">
    <property type="component" value="Unassembled WGS sequence"/>
</dbReference>
<dbReference type="OrthoDB" id="414982at2759"/>